<dbReference type="Pfam" id="PF02213">
    <property type="entry name" value="GYF"/>
    <property type="match status" value="1"/>
</dbReference>
<evidence type="ECO:0000259" key="2">
    <source>
        <dbReference type="PROSITE" id="PS50829"/>
    </source>
</evidence>
<proteinExistence type="predicted"/>
<feature type="region of interest" description="Disordered" evidence="1">
    <location>
        <begin position="122"/>
        <end position="153"/>
    </location>
</feature>
<feature type="domain" description="GYF" evidence="2">
    <location>
        <begin position="54"/>
        <end position="102"/>
    </location>
</feature>
<evidence type="ECO:0000313" key="3">
    <source>
        <dbReference type="EMBL" id="KAK8760699.1"/>
    </source>
</evidence>
<dbReference type="Gene3D" id="3.30.1490.40">
    <property type="match status" value="1"/>
</dbReference>
<reference evidence="3 4" key="1">
    <citation type="journal article" date="2023" name="Arcadia Sci">
        <title>De novo assembly of a long-read Amblyomma americanum tick genome.</title>
        <authorList>
            <person name="Chou S."/>
            <person name="Poskanzer K.E."/>
            <person name="Rollins M."/>
            <person name="Thuy-Boun P.S."/>
        </authorList>
    </citation>
    <scope>NUCLEOTIDE SEQUENCE [LARGE SCALE GENOMIC DNA]</scope>
    <source>
        <strain evidence="3">F_SG_1</strain>
        <tissue evidence="3">Salivary glands</tissue>
    </source>
</reference>
<dbReference type="GO" id="GO:0005829">
    <property type="term" value="C:cytosol"/>
    <property type="evidence" value="ECO:0007669"/>
    <property type="project" value="TreeGrafter"/>
</dbReference>
<dbReference type="PANTHER" id="PTHR14445">
    <property type="entry name" value="GRB10 INTERACTING GYF PROTEIN"/>
    <property type="match status" value="1"/>
</dbReference>
<name>A0AAQ4DE09_AMBAM</name>
<evidence type="ECO:0000256" key="1">
    <source>
        <dbReference type="SAM" id="MobiDB-lite"/>
    </source>
</evidence>
<dbReference type="InterPro" id="IPR035445">
    <property type="entry name" value="GYF-like_dom_sf"/>
</dbReference>
<dbReference type="InterPro" id="IPR003169">
    <property type="entry name" value="GYF"/>
</dbReference>
<sequence>MIRAVQRSTDETNAEFESRASPSSDEHPNPTKVHLCANEPTDKQPPLVPANGDSELWLYKDALGCVHGPYSDMRMAYWFASGCFFLSLPVKRICDQEFQPLGQVIKAWGRLPFLRPLPSVKDGDTEDPQASTLACPTDKIVPPSDSNSWKGKTASCKGLQERPLKVVGVTAKPSATGQPPSAAARQCASEGLDRAPLGYRDVLPSSFNKRAGSNAKAQPFYKGAWGGYEKCLPAAQSFKPVVTPPTPKIMNRRQPAAPPAPLTWAEVCQRALDKPSCTSGPVRQEPVAIENMARFPSLGGKAFTDSMQKKNQAAGSRHIVDGRDFTRWSYDMLRNLSSYIHVPTFLELLKDVESSAEIEEYVRMHLGNGQEALRFAREYVQRRAQWKQQTGVPGLGGATQPRGANVNFGAASKGRKKMQKLNGSAFGFAVKSAACKK</sequence>
<feature type="region of interest" description="Disordered" evidence="1">
    <location>
        <begin position="1"/>
        <end position="49"/>
    </location>
</feature>
<gene>
    <name evidence="3" type="ORF">V5799_028035</name>
</gene>
<keyword evidence="4" id="KW-1185">Reference proteome</keyword>
<evidence type="ECO:0000313" key="4">
    <source>
        <dbReference type="Proteomes" id="UP001321473"/>
    </source>
</evidence>
<accession>A0AAQ4DE09</accession>
<dbReference type="EMBL" id="JARKHS020032040">
    <property type="protein sequence ID" value="KAK8760699.1"/>
    <property type="molecule type" value="Genomic_DNA"/>
</dbReference>
<organism evidence="3 4">
    <name type="scientific">Amblyomma americanum</name>
    <name type="common">Lone star tick</name>
    <dbReference type="NCBI Taxonomy" id="6943"/>
    <lineage>
        <taxon>Eukaryota</taxon>
        <taxon>Metazoa</taxon>
        <taxon>Ecdysozoa</taxon>
        <taxon>Arthropoda</taxon>
        <taxon>Chelicerata</taxon>
        <taxon>Arachnida</taxon>
        <taxon>Acari</taxon>
        <taxon>Parasitiformes</taxon>
        <taxon>Ixodida</taxon>
        <taxon>Ixodoidea</taxon>
        <taxon>Ixodidae</taxon>
        <taxon>Amblyomminae</taxon>
        <taxon>Amblyomma</taxon>
    </lineage>
</organism>
<dbReference type="Proteomes" id="UP001321473">
    <property type="component" value="Unassembled WGS sequence"/>
</dbReference>
<protein>
    <recommendedName>
        <fullName evidence="2">GYF domain-containing protein</fullName>
    </recommendedName>
</protein>
<dbReference type="AlphaFoldDB" id="A0AAQ4DE09"/>
<dbReference type="PROSITE" id="PS50829">
    <property type="entry name" value="GYF"/>
    <property type="match status" value="1"/>
</dbReference>
<dbReference type="InterPro" id="IPR051640">
    <property type="entry name" value="GRB10-interact_GYF"/>
</dbReference>
<dbReference type="SUPFAM" id="SSF55277">
    <property type="entry name" value="GYF domain"/>
    <property type="match status" value="1"/>
</dbReference>
<comment type="caution">
    <text evidence="3">The sequence shown here is derived from an EMBL/GenBank/DDBJ whole genome shotgun (WGS) entry which is preliminary data.</text>
</comment>
<dbReference type="SMART" id="SM00444">
    <property type="entry name" value="GYF"/>
    <property type="match status" value="1"/>
</dbReference>
<dbReference type="PANTHER" id="PTHR14445:SF36">
    <property type="entry name" value="FI03272P-RELATED"/>
    <property type="match status" value="1"/>
</dbReference>